<dbReference type="CDD" id="cd13444">
    <property type="entry name" value="CDI_toxin_EC869_like"/>
    <property type="match status" value="1"/>
</dbReference>
<evidence type="ECO:0000259" key="7">
    <source>
        <dbReference type="Pfam" id="PF04830"/>
    </source>
</evidence>
<dbReference type="Pfam" id="PF04829">
    <property type="entry name" value="PT-VENN"/>
    <property type="match status" value="1"/>
</dbReference>
<dbReference type="GO" id="GO:0090729">
    <property type="term" value="F:toxin activity"/>
    <property type="evidence" value="ECO:0007669"/>
    <property type="project" value="UniProtKB-KW"/>
</dbReference>
<comment type="caution">
    <text evidence="9">The sequence shown here is derived from an EMBL/GenBank/DDBJ whole genome shotgun (WGS) entry which is preliminary data.</text>
</comment>
<dbReference type="Pfam" id="PF04830">
    <property type="entry name" value="DUF637"/>
    <property type="match status" value="1"/>
</dbReference>
<dbReference type="GO" id="GO:0004530">
    <property type="term" value="F:deoxyribonuclease I activity"/>
    <property type="evidence" value="ECO:0007669"/>
    <property type="project" value="InterPro"/>
</dbReference>
<keyword evidence="2" id="KW-0800">Toxin</keyword>
<evidence type="ECO:0000313" key="10">
    <source>
        <dbReference type="Proteomes" id="UP001212602"/>
    </source>
</evidence>
<dbReference type="EMBL" id="JAQIPB010000003">
    <property type="protein sequence ID" value="MDA7416440.1"/>
    <property type="molecule type" value="Genomic_DNA"/>
</dbReference>
<dbReference type="InterPro" id="IPR033799">
    <property type="entry name" value="CdiA_EC869-like"/>
</dbReference>
<comment type="subcellular location">
    <subcellularLocation>
        <location evidence="1">Target cell</location>
        <location evidence="1">Target cell cytoplasm</location>
    </subcellularLocation>
</comment>
<feature type="domain" description="DUF637" evidence="7">
    <location>
        <begin position="1487"/>
        <end position="1649"/>
    </location>
</feature>
<evidence type="ECO:0000256" key="3">
    <source>
        <dbReference type="ARBA" id="ARBA00022913"/>
    </source>
</evidence>
<evidence type="ECO:0000256" key="5">
    <source>
        <dbReference type="ARBA" id="ARBA00024043"/>
    </source>
</evidence>
<evidence type="ECO:0000259" key="6">
    <source>
        <dbReference type="Pfam" id="PF04829"/>
    </source>
</evidence>
<evidence type="ECO:0000313" key="9">
    <source>
        <dbReference type="EMBL" id="MDA7416440.1"/>
    </source>
</evidence>
<dbReference type="Proteomes" id="UP001212602">
    <property type="component" value="Unassembled WGS sequence"/>
</dbReference>
<dbReference type="Pfam" id="PF13332">
    <property type="entry name" value="Fil_haemagg_2"/>
    <property type="match status" value="2"/>
</dbReference>
<protein>
    <submittedName>
        <fullName evidence="9">DUF637 domain-containing protein</fullName>
    </submittedName>
</protein>
<keyword evidence="4" id="KW-0843">Virulence</keyword>
<dbReference type="Pfam" id="PF21111">
    <property type="entry name" value="CDI_toxin_EC869_like"/>
    <property type="match status" value="1"/>
</dbReference>
<evidence type="ECO:0000256" key="2">
    <source>
        <dbReference type="ARBA" id="ARBA00022656"/>
    </source>
</evidence>
<gene>
    <name evidence="9" type="ORF">PGB34_08680</name>
</gene>
<evidence type="ECO:0000259" key="8">
    <source>
        <dbReference type="Pfam" id="PF21111"/>
    </source>
</evidence>
<sequence>MATQGISLKTGALLNDAGLIQSGGALTLDTQGQALSNTNAAGYANGQGGITSADTLVLNAGAVTNTAGYIGAKGAITANTQQFSNTAGGQVFSQEALSVDTNGAAYDNTGGQTQAMGGLTLAAGSIHNDGGLMRSLQTTTLSAGDILNAHTLGTDQGIEGKSVALTVGHLDNGAGAIRADADTTVTSGGTLNNADGLISAGHTLAILDPNRANPAAKTLAVVNTGGTLEAGKRVVVDAARFSGDGTLVSNQDLTVALSQDVTNNAEVIANGNLSYGTTGKLTNNGKLLAGQTLTVSGDGVTNTASGEMSGKNTTINADTLTNRGLIDSASTTRVNASIVNNIGTGRIYGDTVAIGTGQLNNDAETVNGITSAGAIAGRWSVELGASEINNREHALVFSAGEMQIGGALDSSGYATGTGNTLNNLSATIESLGSMSIAMGQVNNIDTHVQLGPQVVTTDSQTYYVTLNGTVWQKLDANGNVVTWGDPAKRILYHRNSDGSIIVAGIGYADWYVNTRTTTDTAVNADPARIVAGGDLAINGHLLNRDSRVVAGGALTTTSVDNQELQGQQTVAETLRVAWTYSPRLSDPAPVPLFFFNPPTTKAISVGAYEYVDHANGIGGYAIGPAAVGSTGATATRVGSVSSGSRNPAIVEVASQVSGVASSSGTGAGTASGATGASSTSPGGVIPVMVRTSSPSISIPQASLFHTVSGGHYLVETDPRFANYRNWLSSDYLLESLGVSPDSLLKRLGDGFYEQQLIREQVAQLTGYRYLDGHYSDEGQYKALMSAGVTFAREFHLKPGVALTADQMAQLTSDIVWLVEQMVTLPDGSTQKALVPQVYVRLKKGDIDGHGALLSADALVIQNEAGQGNLTNQGGTLAGRTVVSITADTVNNLGGRISGGSVGVTARDDVNNLGGTIDARDAMNLSAGRDLNVRTTTQTGALGTANVDRIAGLYVTKPGGTLVASAGNDVNLMGAVVANQGKNGYTAISAGNDINLGTVQSKTLTVGVGGGMSGVMTAARETGTTITTNGTTVLDAKRDVNARQASVEAGDGLLSVRAGRDINIQEGHAETTAKFQGESTSKSLLKKNTTTMSGESQTDTSIGSSFTGDIVALNAENNVNIQGSNISGTQGVLISAGNDLNVTAARSTSDVSMEINRSTQGITLTGGGTVPMTGPIKKGSGSNANLQSDTAVASSITSSQGGVLLQGGNLVYLQGAQVNAAKDITIAGANVVIEAATNTSSVTSGTSSKNLNFASETTWRDLSTGINAKRNEQIAVEDSTLTRTTLDGANVNIAAAGTLYMSGTTVHTPGQLKLDADTLVLATQTSEREVKVTGEGRDVMYQKVQNKGMHGQTTHYNQFNTGSLAINASRIQAGLNARDSIDQLAQQPGMGWVSQLQSDPKYAGKIDWQRVNEVHRTWDYGAQGLTPEGAIIATVVTVYLTAGTASNLGTAAGNSAGSSFAGGTVATLGEGGFIAAGGVTASTVVSGAVTAGITALAGQAAVAVINNQGDLAGALRDLGSSANVRNLLSAIVTGGVLGGMNLNPTGLPTSGAGAQPFFTQLGQNLQAAAARAVVHSAINGGGLEQALGDAIKGAVLDTAAAQAAHGIGNLVQDGQLNAFTQAVAHAIAGCAVGAARADSTGACAAGALGAAVGELAASAYGRQPDTVAFASMISGLAVAIAGGDASQINLGAQAGANAAANNYLNHDQWKQLANRLADCRSKPTGCSASEEQQLRTEFQRTSDEQDRALRAACASAGSQLCRTLLDEANLGTQAQLQLAASGHIPNYYLAGSDFNNNVRLVQQRVDAYDIVAACAANPAQCDQQRLDGAMRLAVTGVSLAALTAFSVELGAVGAGMLAEGAGAYCAVRAQQCLNLVTGLAEMVSGVPYAGVSAAGSWASKVPAGYQRFDGMSGLPPRTMAVVDSATGEVRLLTSNGRIVDVPPAPLPPWSSAADNGNVRIVWGQGIQEQGMPWESFLAGQMPAGSQLPPGFKTFDFYDLSTQTAISAKTLDTMTSARIGSPSQVYSTIKGYVDEVAGFTEASLGATFVQRSMISTSELRLAVPASTTPGQWAQIQRAIEYGQTQGVNVLVTGVR</sequence>
<feature type="domain" description="VENN motif-containing" evidence="6">
    <location>
        <begin position="1667"/>
        <end position="1704"/>
    </location>
</feature>
<dbReference type="Gene3D" id="3.40.1350.110">
    <property type="match status" value="1"/>
</dbReference>
<evidence type="ECO:0000256" key="4">
    <source>
        <dbReference type="ARBA" id="ARBA00023026"/>
    </source>
</evidence>
<keyword evidence="3" id="KW-1266">Target cell cytoplasm</keyword>
<proteinExistence type="inferred from homology"/>
<evidence type="ECO:0000256" key="1">
    <source>
        <dbReference type="ARBA" id="ARBA00004219"/>
    </source>
</evidence>
<reference evidence="9" key="1">
    <citation type="submission" date="2023-01" db="EMBL/GenBank/DDBJ databases">
        <title>Xenophilus mangrovi sp. nov., isolated from soil of Mangrove nature reserve.</title>
        <authorList>
            <person name="Xu S."/>
            <person name="Liu Z."/>
            <person name="Xu Y."/>
        </authorList>
    </citation>
    <scope>NUCLEOTIDE SEQUENCE</scope>
    <source>
        <strain evidence="9">YW8</strain>
    </source>
</reference>
<dbReference type="InterPro" id="IPR010069">
    <property type="entry name" value="CdiA_FHA1_rpt"/>
</dbReference>
<organism evidence="9 10">
    <name type="scientific">Xenophilus arseniciresistens</name>
    <dbReference type="NCBI Taxonomy" id="1283306"/>
    <lineage>
        <taxon>Bacteria</taxon>
        <taxon>Pseudomonadati</taxon>
        <taxon>Pseudomonadota</taxon>
        <taxon>Betaproteobacteria</taxon>
        <taxon>Burkholderiales</taxon>
        <taxon>Comamonadaceae</taxon>
        <taxon>Xenophilus</taxon>
    </lineage>
</organism>
<name>A0AAE3N6E3_9BURK</name>
<dbReference type="InterPro" id="IPR006914">
    <property type="entry name" value="VENN_dom"/>
</dbReference>
<dbReference type="InterPro" id="IPR025157">
    <property type="entry name" value="Hemagglutinin_rpt"/>
</dbReference>
<keyword evidence="10" id="KW-1185">Reference proteome</keyword>
<dbReference type="InterPro" id="IPR006915">
    <property type="entry name" value="DUF637_hemagglutn_put"/>
</dbReference>
<comment type="similarity">
    <text evidence="5">In the N-terminal section; belongs to the CdiA toxin family.</text>
</comment>
<feature type="domain" description="CdiA toxin EC869-like" evidence="8">
    <location>
        <begin position="1968"/>
        <end position="2090"/>
    </location>
</feature>
<dbReference type="NCBIfam" id="TIGR01731">
    <property type="entry name" value="fil_hemag_20aa"/>
    <property type="match status" value="12"/>
</dbReference>
<accession>A0AAE3N6E3</accession>